<evidence type="ECO:0000256" key="2">
    <source>
        <dbReference type="ARBA" id="ARBA00007991"/>
    </source>
</evidence>
<feature type="domain" description="Importin N-terminal" evidence="5">
    <location>
        <begin position="24"/>
        <end position="94"/>
    </location>
</feature>
<evidence type="ECO:0000256" key="3">
    <source>
        <dbReference type="ARBA" id="ARBA00022448"/>
    </source>
</evidence>
<dbReference type="SUPFAM" id="SSF48371">
    <property type="entry name" value="ARM repeat"/>
    <property type="match status" value="1"/>
</dbReference>
<keyword evidence="3" id="KW-0813">Transport</keyword>
<dbReference type="GO" id="GO:0031267">
    <property type="term" value="F:small GTPase binding"/>
    <property type="evidence" value="ECO:0007669"/>
    <property type="project" value="InterPro"/>
</dbReference>
<dbReference type="InterPro" id="IPR001494">
    <property type="entry name" value="Importin-beta_N"/>
</dbReference>
<dbReference type="PANTHER" id="PTHR10997:SF7">
    <property type="entry name" value="IMPORTIN-11"/>
    <property type="match status" value="1"/>
</dbReference>
<dbReference type="SMART" id="SM00913">
    <property type="entry name" value="IBN_N"/>
    <property type="match status" value="1"/>
</dbReference>
<reference evidence="6" key="1">
    <citation type="journal article" date="2020" name="J. Eukaryot. Microbiol.">
        <title>De novo Sequencing, Assembly and Annotation of the Transcriptome for the Free-Living Testate Amoeba Arcella intermedia.</title>
        <authorList>
            <person name="Ribeiro G.M."/>
            <person name="Porfirio-Sousa A.L."/>
            <person name="Maurer-Alcala X.X."/>
            <person name="Katz L.A."/>
            <person name="Lahr D.J.G."/>
        </authorList>
    </citation>
    <scope>NUCLEOTIDE SEQUENCE</scope>
</reference>
<dbReference type="PROSITE" id="PS50166">
    <property type="entry name" value="IMPORTIN_B_NT"/>
    <property type="match status" value="1"/>
</dbReference>
<dbReference type="GO" id="GO:0006606">
    <property type="term" value="P:protein import into nucleus"/>
    <property type="evidence" value="ECO:0007669"/>
    <property type="project" value="TreeGrafter"/>
</dbReference>
<proteinExistence type="inferred from homology"/>
<dbReference type="PANTHER" id="PTHR10997">
    <property type="entry name" value="IMPORTIN-7, 8, 11"/>
    <property type="match status" value="1"/>
</dbReference>
<name>A0A6B2KX94_9EUKA</name>
<dbReference type="EMBL" id="GIBP01000323">
    <property type="protein sequence ID" value="NDV29292.1"/>
    <property type="molecule type" value="Transcribed_RNA"/>
</dbReference>
<evidence type="ECO:0000259" key="5">
    <source>
        <dbReference type="PROSITE" id="PS50166"/>
    </source>
</evidence>
<dbReference type="GO" id="GO:0005829">
    <property type="term" value="C:cytosol"/>
    <property type="evidence" value="ECO:0007669"/>
    <property type="project" value="TreeGrafter"/>
</dbReference>
<evidence type="ECO:0000256" key="1">
    <source>
        <dbReference type="ARBA" id="ARBA00004123"/>
    </source>
</evidence>
<organism evidence="6">
    <name type="scientific">Arcella intermedia</name>
    <dbReference type="NCBI Taxonomy" id="1963864"/>
    <lineage>
        <taxon>Eukaryota</taxon>
        <taxon>Amoebozoa</taxon>
        <taxon>Tubulinea</taxon>
        <taxon>Elardia</taxon>
        <taxon>Arcellinida</taxon>
        <taxon>Sphaerothecina</taxon>
        <taxon>Arcellidae</taxon>
        <taxon>Arcella</taxon>
    </lineage>
</organism>
<evidence type="ECO:0000313" key="6">
    <source>
        <dbReference type="EMBL" id="NDV29292.1"/>
    </source>
</evidence>
<keyword evidence="4" id="KW-0539">Nucleus</keyword>
<evidence type="ECO:0000256" key="4">
    <source>
        <dbReference type="ARBA" id="ARBA00023242"/>
    </source>
</evidence>
<dbReference type="Pfam" id="PF25758">
    <property type="entry name" value="TPR_IPO11"/>
    <property type="match status" value="1"/>
</dbReference>
<dbReference type="InterPro" id="IPR016024">
    <property type="entry name" value="ARM-type_fold"/>
</dbReference>
<protein>
    <recommendedName>
        <fullName evidence="5">Importin N-terminal domain-containing protein</fullName>
    </recommendedName>
</protein>
<comment type="subcellular location">
    <subcellularLocation>
        <location evidence="1">Nucleus</location>
    </subcellularLocation>
</comment>
<accession>A0A6B2KX94</accession>
<dbReference type="Gene3D" id="1.25.10.10">
    <property type="entry name" value="Leucine-rich Repeat Variant"/>
    <property type="match status" value="1"/>
</dbReference>
<dbReference type="GO" id="GO:0005635">
    <property type="term" value="C:nuclear envelope"/>
    <property type="evidence" value="ECO:0007669"/>
    <property type="project" value="TreeGrafter"/>
</dbReference>
<sequence length="985" mass="114558">MEEINKIILEELFLSTNVETRNQATHTLMEAQRTPGYLNYLWNFISSPNDNIKNCVLIQWRQTVEQYWTLKDNYVLSNQEKVEIRSKLLSLITETRPMVSGAVESMLSHIISIDFPDLWPDVFQMMATAAAKQSNPCRILQVIYLCIQKIVKELQKAVSKQNDGNIAFYYKRWETLKLQSLQLFTIVSPIWQTKNTEMLALLSNYSQGSVQKESLSIELGRISHFSLKVIKILLREFLPQFASQNEETLVNLFAHMSQMTMKSIQCFLVLKDSTICLVPYVQKTCFLYMKIFSQSQRNHPLTFTAMLKNFLDFYYALLNTNYPRPDCEKLLVHILNFLSDVLTSREYLSPYQDLLKCKKHIKQEELSEEKVKIGQSTLRNFFDKDKLLSIVRILISRYLIMSEKAIEAWKEDPEEFLEEELSESHKFKLIPATEYLFHRILRYYPGIGVPLFDIIRDTLTECNMAGPNNFEAILLKDACYYAFALTVPAASNIDFKKFFFEFMAKEFSVSYPNAFIIKRRVAYVTELWASEISDFHKDVYRMCIACLDDRDMLVQVYGATTLRAILEDFDIRDEKYLEFIKPSVQYIVALVKKMSGSSTTCHILKIISLVIQELKEQVRPHMDLIVECVSSLWEVSQQKKMVLASIITILSKLVEVLIGGAAELELKLIPIISICSETAYIKDVPVLDEILDLWGNVIEQMPYLTPQLLQLYPKSLLVAKENIEDPPTLRKILHITEAYILIGKEQFYKQHFESLVSNLTIALSNMYKPHHIIDTIELIEIMVRVVKIEPVTAINTLLRTCWNLMIRKFSQKDMEEPVGYGLVLFGRIFLTNEGKHFIDFFSNWNPNEWKNQFVKFVEMLITMDTNSVPVLSNRKILVLVMSKLLTLSEPLLVPHIPVLAERCITLIHSIARDKKKKSGKFSRRNGMITNSPCFRAKRQLENNDDYDTTNEMFFFQSHFNQVLQTHPSPSLQKLLQDFHSRFTDK</sequence>
<dbReference type="InterPro" id="IPR058669">
    <property type="entry name" value="TPR_IPO7/11-like"/>
</dbReference>
<dbReference type="InterPro" id="IPR011989">
    <property type="entry name" value="ARM-like"/>
</dbReference>
<comment type="similarity">
    <text evidence="2">Belongs to the importin beta family.</text>
</comment>
<dbReference type="AlphaFoldDB" id="A0A6B2KX94"/>